<dbReference type="GO" id="GO:0016035">
    <property type="term" value="C:zeta DNA polymerase complex"/>
    <property type="evidence" value="ECO:0007669"/>
    <property type="project" value="TreeGrafter"/>
</dbReference>
<feature type="domain" description="HORMA" evidence="1">
    <location>
        <begin position="8"/>
        <end position="226"/>
    </location>
</feature>
<dbReference type="VEuPathDB" id="CryptoDB:Cvel_5638"/>
<dbReference type="EMBL" id="CDMZ01001842">
    <property type="protein sequence ID" value="CEM38257.1"/>
    <property type="molecule type" value="Genomic_DNA"/>
</dbReference>
<protein>
    <recommendedName>
        <fullName evidence="1">HORMA domain-containing protein</fullName>
    </recommendedName>
</protein>
<sequence length="226" mass="25586">MSHQGPLEFLAERFAEFLETACHTILYSRTLYPPRTFERIWRFGLRVWWCRARSVHEYIRETCHMLKDLLHKRLLREFALLVLDGDAEVVERFAFRATDCWGLSEIVRRDGGGRADLDASSLYAHFRAALGALEGVETVAEGRLRARGAIEQEEDVWSFQPVLHLTQKPSNSGPSGLPVGRHRAGGKREFSLIGGGGQRLFISCPFVDMHLGCSKLSDPLSIHQPL</sequence>
<dbReference type="PANTHER" id="PTHR11842:SF10">
    <property type="entry name" value="MITOTIC SPINDLE ASSEMBLY CHECKPOINT PROTEIN MAD2B"/>
    <property type="match status" value="1"/>
</dbReference>
<dbReference type="AlphaFoldDB" id="A0A0G4H3Q7"/>
<dbReference type="PROSITE" id="PS50815">
    <property type="entry name" value="HORMA"/>
    <property type="match status" value="1"/>
</dbReference>
<dbReference type="InterPro" id="IPR003511">
    <property type="entry name" value="HORMA_dom"/>
</dbReference>
<evidence type="ECO:0000313" key="2">
    <source>
        <dbReference type="EMBL" id="CEM38257.1"/>
    </source>
</evidence>
<proteinExistence type="predicted"/>
<reference evidence="2" key="1">
    <citation type="submission" date="2014-11" db="EMBL/GenBank/DDBJ databases">
        <authorList>
            <person name="Otto D Thomas"/>
            <person name="Naeem Raeece"/>
        </authorList>
    </citation>
    <scope>NUCLEOTIDE SEQUENCE</scope>
</reference>
<organism evidence="2">
    <name type="scientific">Chromera velia CCMP2878</name>
    <dbReference type="NCBI Taxonomy" id="1169474"/>
    <lineage>
        <taxon>Eukaryota</taxon>
        <taxon>Sar</taxon>
        <taxon>Alveolata</taxon>
        <taxon>Colpodellida</taxon>
        <taxon>Chromeraceae</taxon>
        <taxon>Chromera</taxon>
    </lineage>
</organism>
<evidence type="ECO:0000259" key="1">
    <source>
        <dbReference type="PROSITE" id="PS50815"/>
    </source>
</evidence>
<dbReference type="InterPro" id="IPR045091">
    <property type="entry name" value="Mad2-like"/>
</dbReference>
<dbReference type="PANTHER" id="PTHR11842">
    <property type="entry name" value="MITOTIC SPINDLE ASSEMBLY CHECKPOINT PROTEIN MAD2"/>
    <property type="match status" value="1"/>
</dbReference>
<name>A0A0G4H3Q7_9ALVE</name>
<dbReference type="Gene3D" id="3.30.900.10">
    <property type="entry name" value="HORMA domain"/>
    <property type="match status" value="1"/>
</dbReference>
<dbReference type="InterPro" id="IPR036570">
    <property type="entry name" value="HORMA_dom_sf"/>
</dbReference>
<gene>
    <name evidence="2" type="ORF">Cvel_5638</name>
</gene>
<accession>A0A0G4H3Q7</accession>
<dbReference type="SUPFAM" id="SSF56019">
    <property type="entry name" value="The spindle assembly checkpoint protein mad2"/>
    <property type="match status" value="1"/>
</dbReference>